<dbReference type="PANTHER" id="PTHR31001:SF90">
    <property type="entry name" value="CENTROMERE DNA-BINDING PROTEIN COMPLEX CBF3 SUBUNIT B"/>
    <property type="match status" value="1"/>
</dbReference>
<dbReference type="GO" id="GO:0006351">
    <property type="term" value="P:DNA-templated transcription"/>
    <property type="evidence" value="ECO:0007669"/>
    <property type="project" value="InterPro"/>
</dbReference>
<feature type="region of interest" description="Disordered" evidence="7">
    <location>
        <begin position="89"/>
        <end position="123"/>
    </location>
</feature>
<dbReference type="SMART" id="SM00906">
    <property type="entry name" value="Fungal_trans"/>
    <property type="match status" value="1"/>
</dbReference>
<dbReference type="InterPro" id="IPR050613">
    <property type="entry name" value="Sec_Metabolite_Reg"/>
</dbReference>
<keyword evidence="5" id="KW-0804">Transcription</keyword>
<gene>
    <name evidence="9" type="ORF">N7450_006706</name>
</gene>
<dbReference type="GO" id="GO:0000981">
    <property type="term" value="F:DNA-binding transcription factor activity, RNA polymerase II-specific"/>
    <property type="evidence" value="ECO:0007669"/>
    <property type="project" value="InterPro"/>
</dbReference>
<keyword evidence="6" id="KW-0539">Nucleus</keyword>
<feature type="region of interest" description="Disordered" evidence="7">
    <location>
        <begin position="32"/>
        <end position="65"/>
    </location>
</feature>
<keyword evidence="10" id="KW-1185">Reference proteome</keyword>
<dbReference type="PANTHER" id="PTHR31001">
    <property type="entry name" value="UNCHARACTERIZED TRANSCRIPTIONAL REGULATORY PROTEIN"/>
    <property type="match status" value="1"/>
</dbReference>
<dbReference type="Gene3D" id="4.10.240.10">
    <property type="entry name" value="Zn(2)-C6 fungal-type DNA-binding domain"/>
    <property type="match status" value="1"/>
</dbReference>
<dbReference type="GO" id="GO:0005634">
    <property type="term" value="C:nucleus"/>
    <property type="evidence" value="ECO:0007669"/>
    <property type="project" value="UniProtKB-SubCell"/>
</dbReference>
<comment type="caution">
    <text evidence="9">The sequence shown here is derived from an EMBL/GenBank/DDBJ whole genome shotgun (WGS) entry which is preliminary data.</text>
</comment>
<evidence type="ECO:0000256" key="6">
    <source>
        <dbReference type="ARBA" id="ARBA00023242"/>
    </source>
</evidence>
<dbReference type="InterPro" id="IPR036864">
    <property type="entry name" value="Zn2-C6_fun-type_DNA-bd_sf"/>
</dbReference>
<organism evidence="9 10">
    <name type="scientific">Penicillium hetheringtonii</name>
    <dbReference type="NCBI Taxonomy" id="911720"/>
    <lineage>
        <taxon>Eukaryota</taxon>
        <taxon>Fungi</taxon>
        <taxon>Dikarya</taxon>
        <taxon>Ascomycota</taxon>
        <taxon>Pezizomycotina</taxon>
        <taxon>Eurotiomycetes</taxon>
        <taxon>Eurotiomycetidae</taxon>
        <taxon>Eurotiales</taxon>
        <taxon>Aspergillaceae</taxon>
        <taxon>Penicillium</taxon>
    </lineage>
</organism>
<dbReference type="SUPFAM" id="SSF57701">
    <property type="entry name" value="Zn2/Cys6 DNA-binding domain"/>
    <property type="match status" value="1"/>
</dbReference>
<sequence length="729" mass="82140">MSSGIHRKRLACVECTRRKIKCDKTLPCRNCTRKGSHCRRPRARDSPGLNVSSAREHSETSGVNCSGIESSKLIESLRERIGKLETALTEAKETASRQTPSSQLSPSIFSTREPSSCQPIATSDTESITSSSLVKATSEVEDAATILEFLAWGRRKDPSYQDEIAKRNALIHSPGDIPIDDDWDNGQNSAFTAANFCELLLPAESKVHELVNYHCECLLWYHGAFHATTFIQQLNDFYDTTGGRVEEPKVSLQWMALLFAILTGAIASAPLSATRAWGFRDQEKNVLSHRWLKASMACLHQADYMACHSIFSVQSIATLTISAHMLGKSNSFSVLLASAVRIAQGLGLHQLDGDSKMNSVDPISKEIGRRIWCQLCIQDWFSIPFTESYLIHPICFNTERPQNCDNDPTSIPDDFPTVAGYSRLFYNIAALMPGLYDDMNSSNTLYTRYEEVLKYDRRLRTLATQHLPLYLQNVPLDPRWPRYVPWARRSLAISSAHKVIMIHRKFLSRSFGNPMFEFTRKTCVAASRTIIKEQKEATREDGPLLWIHQAFSVTASVSNAIQIKSEDHHIELTMSQIILCLDMFHQPATDHQSSENRQFIEDGISILSHYDSDMIARRGVSIIKSMLRLEDNRCRFPGPFNGQMGPKAGTGFDIATIIETFYKEYQNFLSEPLCDRLETRPRQFSDGNWPGMVINESSPVSGEELLLPHGINYTESLDDILNLATNYLN</sequence>
<evidence type="ECO:0000256" key="1">
    <source>
        <dbReference type="ARBA" id="ARBA00004123"/>
    </source>
</evidence>
<keyword evidence="4" id="KW-0238">DNA-binding</keyword>
<keyword evidence="2" id="KW-0479">Metal-binding</keyword>
<name>A0AAD6GRW4_9EURO</name>
<dbReference type="SMART" id="SM00066">
    <property type="entry name" value="GAL4"/>
    <property type="match status" value="1"/>
</dbReference>
<comment type="subcellular location">
    <subcellularLocation>
        <location evidence="1">Nucleus</location>
    </subcellularLocation>
</comment>
<dbReference type="Proteomes" id="UP001216150">
    <property type="component" value="Unassembled WGS sequence"/>
</dbReference>
<feature type="compositionally biased region" description="Polar residues" evidence="7">
    <location>
        <begin position="96"/>
        <end position="123"/>
    </location>
</feature>
<dbReference type="CDD" id="cd12148">
    <property type="entry name" value="fungal_TF_MHR"/>
    <property type="match status" value="1"/>
</dbReference>
<evidence type="ECO:0000256" key="5">
    <source>
        <dbReference type="ARBA" id="ARBA00023163"/>
    </source>
</evidence>
<protein>
    <recommendedName>
        <fullName evidence="8">Zn(2)-C6 fungal-type domain-containing protein</fullName>
    </recommendedName>
</protein>
<feature type="domain" description="Zn(2)-C6 fungal-type" evidence="8">
    <location>
        <begin position="11"/>
        <end position="40"/>
    </location>
</feature>
<dbReference type="InterPro" id="IPR001138">
    <property type="entry name" value="Zn2Cys6_DnaBD"/>
</dbReference>
<dbReference type="CDD" id="cd00067">
    <property type="entry name" value="GAL4"/>
    <property type="match status" value="1"/>
</dbReference>
<reference evidence="9 10" key="1">
    <citation type="journal article" date="2023" name="IMA Fungus">
        <title>Comparative genomic study of the Penicillium genus elucidates a diverse pangenome and 15 lateral gene transfer events.</title>
        <authorList>
            <person name="Petersen C."/>
            <person name="Sorensen T."/>
            <person name="Nielsen M.R."/>
            <person name="Sondergaard T.E."/>
            <person name="Sorensen J.L."/>
            <person name="Fitzpatrick D.A."/>
            <person name="Frisvad J.C."/>
            <person name="Nielsen K.L."/>
        </authorList>
    </citation>
    <scope>NUCLEOTIDE SEQUENCE [LARGE SCALE GENOMIC DNA]</scope>
    <source>
        <strain evidence="9 10">IBT 29057</strain>
    </source>
</reference>
<dbReference type="PROSITE" id="PS50048">
    <property type="entry name" value="ZN2_CY6_FUNGAL_2"/>
    <property type="match status" value="1"/>
</dbReference>
<evidence type="ECO:0000256" key="4">
    <source>
        <dbReference type="ARBA" id="ARBA00023125"/>
    </source>
</evidence>
<dbReference type="GO" id="GO:0008270">
    <property type="term" value="F:zinc ion binding"/>
    <property type="evidence" value="ECO:0007669"/>
    <property type="project" value="InterPro"/>
</dbReference>
<keyword evidence="3" id="KW-0805">Transcription regulation</keyword>
<dbReference type="InterPro" id="IPR031760">
    <property type="entry name" value="Cep3_C"/>
</dbReference>
<accession>A0AAD6GRW4</accession>
<dbReference type="InterPro" id="IPR007219">
    <property type="entry name" value="XnlR_reg_dom"/>
</dbReference>
<proteinExistence type="predicted"/>
<dbReference type="PROSITE" id="PS00463">
    <property type="entry name" value="ZN2_CY6_FUNGAL_1"/>
    <property type="match status" value="1"/>
</dbReference>
<evidence type="ECO:0000259" key="8">
    <source>
        <dbReference type="PROSITE" id="PS50048"/>
    </source>
</evidence>
<evidence type="ECO:0000256" key="2">
    <source>
        <dbReference type="ARBA" id="ARBA00022723"/>
    </source>
</evidence>
<dbReference type="AlphaFoldDB" id="A0AAD6GRW4"/>
<feature type="compositionally biased region" description="Basic residues" evidence="7">
    <location>
        <begin position="32"/>
        <end position="42"/>
    </location>
</feature>
<dbReference type="EMBL" id="JAQJAC010000006">
    <property type="protein sequence ID" value="KAJ5580405.1"/>
    <property type="molecule type" value="Genomic_DNA"/>
</dbReference>
<evidence type="ECO:0000313" key="10">
    <source>
        <dbReference type="Proteomes" id="UP001216150"/>
    </source>
</evidence>
<evidence type="ECO:0000256" key="3">
    <source>
        <dbReference type="ARBA" id="ARBA00023015"/>
    </source>
</evidence>
<evidence type="ECO:0000313" key="9">
    <source>
        <dbReference type="EMBL" id="KAJ5580405.1"/>
    </source>
</evidence>
<dbReference type="Pfam" id="PF00172">
    <property type="entry name" value="Zn_clus"/>
    <property type="match status" value="1"/>
</dbReference>
<dbReference type="GO" id="GO:0003677">
    <property type="term" value="F:DNA binding"/>
    <property type="evidence" value="ECO:0007669"/>
    <property type="project" value="UniProtKB-KW"/>
</dbReference>
<evidence type="ECO:0000256" key="7">
    <source>
        <dbReference type="SAM" id="MobiDB-lite"/>
    </source>
</evidence>
<dbReference type="Pfam" id="PF16846">
    <property type="entry name" value="Cep3"/>
    <property type="match status" value="1"/>
</dbReference>